<dbReference type="AlphaFoldDB" id="A0A1S7DV33"/>
<accession>A0A1S7DV33</accession>
<sequence length="275" mass="30552">MNKLNFNQTGGFPLSTNILDAMQTAYSIFNKLGGLAGNLAIISGCEVSGNSVADGVVYINGELLEFKGGTLGTNVIIREETESRVFEDGSNKAVIFKRHATFGSSTPDQTYSWADFKRVFPTTEIASFKKSLEDRIKALENKKSPIPIGLIAIWGKPASEPIPEGWREYVPLRGRMPVGQDPDYRFNPSGFDYKLNEIGFGRGETEHTLTKAELPNYDLERWVGQETPSGGRETIWSNSPGNKFKETINSGGQDKPHNNMPPYRVIRFIEFVGFD</sequence>
<organism evidence="2 3">
    <name type="scientific">Riemerella anatipestifer</name>
    <name type="common">Moraxella anatipestifer</name>
    <dbReference type="NCBI Taxonomy" id="34085"/>
    <lineage>
        <taxon>Bacteria</taxon>
        <taxon>Pseudomonadati</taxon>
        <taxon>Bacteroidota</taxon>
        <taxon>Flavobacteriia</taxon>
        <taxon>Flavobacteriales</taxon>
        <taxon>Weeksellaceae</taxon>
        <taxon>Riemerella</taxon>
    </lineage>
</organism>
<dbReference type="Proteomes" id="UP000189883">
    <property type="component" value="Chromosome"/>
</dbReference>
<proteinExistence type="predicted"/>
<dbReference type="EMBL" id="CP011859">
    <property type="protein sequence ID" value="AQY22966.1"/>
    <property type="molecule type" value="Genomic_DNA"/>
</dbReference>
<name>A0A1S7DV33_RIEAN</name>
<dbReference type="CDD" id="cd22641">
    <property type="entry name" value="C24-like"/>
    <property type="match status" value="1"/>
</dbReference>
<dbReference type="RefSeq" id="WP_079208134.1">
    <property type="nucleotide sequence ID" value="NZ_CP011859.1"/>
</dbReference>
<evidence type="ECO:0000313" key="2">
    <source>
        <dbReference type="EMBL" id="AQY22966.1"/>
    </source>
</evidence>
<feature type="compositionally biased region" description="Polar residues" evidence="1">
    <location>
        <begin position="235"/>
        <end position="252"/>
    </location>
</feature>
<protein>
    <submittedName>
        <fullName evidence="2">Uncharacterized protein</fullName>
    </submittedName>
</protein>
<reference evidence="2 3" key="1">
    <citation type="submission" date="2015-06" db="EMBL/GenBank/DDBJ databases">
        <title>R. anatipestifer strain HXb2 is the most virulent strain so far, and the genome sequence would help us uncover the pathogenesis.</title>
        <authorList>
            <person name="Hu Q."/>
            <person name="Qi J."/>
            <person name="Bo H."/>
            <person name="Liu G."/>
            <person name="Tao M."/>
            <person name="Ding Y."/>
            <person name="Xue Y."/>
        </authorList>
    </citation>
    <scope>NUCLEOTIDE SEQUENCE [LARGE SCALE GENOMIC DNA]</scope>
    <source>
        <strain evidence="2 3">HXb2</strain>
    </source>
</reference>
<evidence type="ECO:0000313" key="3">
    <source>
        <dbReference type="Proteomes" id="UP000189883"/>
    </source>
</evidence>
<gene>
    <name evidence="2" type="ORF">AB406_2026</name>
</gene>
<evidence type="ECO:0000256" key="1">
    <source>
        <dbReference type="SAM" id="MobiDB-lite"/>
    </source>
</evidence>
<feature type="region of interest" description="Disordered" evidence="1">
    <location>
        <begin position="226"/>
        <end position="259"/>
    </location>
</feature>